<dbReference type="PANTHER" id="PTHR24064">
    <property type="entry name" value="SOLUTE CARRIER FAMILY 22 MEMBER"/>
    <property type="match status" value="1"/>
</dbReference>
<feature type="transmembrane region" description="Helical" evidence="10">
    <location>
        <begin position="124"/>
        <end position="143"/>
    </location>
</feature>
<feature type="transmembrane region" description="Helical" evidence="10">
    <location>
        <begin position="99"/>
        <end position="118"/>
    </location>
</feature>
<accession>J3LVU1</accession>
<dbReference type="InterPro" id="IPR036259">
    <property type="entry name" value="MFS_trans_sf"/>
</dbReference>
<dbReference type="GO" id="GO:0016020">
    <property type="term" value="C:membrane"/>
    <property type="evidence" value="ECO:0007669"/>
    <property type="project" value="UniProtKB-SubCell"/>
</dbReference>
<keyword evidence="7 10" id="KW-0472">Membrane</keyword>
<keyword evidence="5" id="KW-0769">Symport</keyword>
<evidence type="ECO:0000256" key="1">
    <source>
        <dbReference type="ARBA" id="ARBA00004141"/>
    </source>
</evidence>
<dbReference type="HOGENOM" id="CLU_001265_46_14_1"/>
<keyword evidence="13" id="KW-1185">Reference proteome</keyword>
<evidence type="ECO:0000256" key="9">
    <source>
        <dbReference type="ARBA" id="ARBA00044504"/>
    </source>
</evidence>
<organism evidence="12">
    <name type="scientific">Oryza brachyantha</name>
    <name type="common">malo sina</name>
    <dbReference type="NCBI Taxonomy" id="4533"/>
    <lineage>
        <taxon>Eukaryota</taxon>
        <taxon>Viridiplantae</taxon>
        <taxon>Streptophyta</taxon>
        <taxon>Embryophyta</taxon>
        <taxon>Tracheophyta</taxon>
        <taxon>Spermatophyta</taxon>
        <taxon>Magnoliopsida</taxon>
        <taxon>Liliopsida</taxon>
        <taxon>Poales</taxon>
        <taxon>Poaceae</taxon>
        <taxon>BOP clade</taxon>
        <taxon>Oryzoideae</taxon>
        <taxon>Oryzeae</taxon>
        <taxon>Oryzinae</taxon>
        <taxon>Oryza</taxon>
    </lineage>
</organism>
<dbReference type="GO" id="GO:0006817">
    <property type="term" value="P:phosphate ion transport"/>
    <property type="evidence" value="ECO:0007669"/>
    <property type="project" value="UniProtKB-KW"/>
</dbReference>
<dbReference type="Proteomes" id="UP000006038">
    <property type="component" value="Chromosome 4"/>
</dbReference>
<dbReference type="InterPro" id="IPR005828">
    <property type="entry name" value="MFS_sugar_transport-like"/>
</dbReference>
<feature type="transmembrane region" description="Helical" evidence="10">
    <location>
        <begin position="343"/>
        <end position="362"/>
    </location>
</feature>
<comment type="similarity">
    <text evidence="9">Belongs to the major facilitator superfamily. Phosphate:H(+) symporter (TC 2.A.1.9) family.</text>
</comment>
<sequence length="497" mass="54406">MAGNGSQQQLRGLHAPALDMARTQLYHFMATVIAGMGFFTDAYDLFSISLVADLLGYVYYQGRLPRNVQAAVTGVTLCGTVPGQLVFGWLGDKMGRKRVYGVTLLLMVVSSLASGLSFSTRAPAHVVAVLCFFRFWLGVGIGGDYPLSATIMAEYANKRTRGAFIAACFAMQGFGNIAAGIVGIILCTAFMNSGLSTIDYAWRIILMLGAVPAALTFYWRMKMPETARYTALVSKNAKKAAMDMSSVLNVDIEPDDEAVGELASQDQYGLFSLEFLRRHGRHLLCTAVCWLVLDVTFYSLNIFMKNIFQDTRLALAVPIAVAVCATLPGYFLTVAFVDRVGRVRIQLMGFTMMTVFMLCLAIPYHRWHKHNNKYGFAVMYGFTLLFTNFGPNTTTFITPAEIFPARLRSTCHGISGAAGKIGAVVGVFAFLYLKKHSTRNFLFVLVGCNVVGFVFTLLLPESKGKSLEDLVGEIVESAPPDDGHEVGSPQYVHTLLL</sequence>
<feature type="transmembrane region" description="Helical" evidence="10">
    <location>
        <begin position="25"/>
        <end position="48"/>
    </location>
</feature>
<dbReference type="EnsemblPlants" id="OB04G12660.1">
    <property type="protein sequence ID" value="OB04G12660.1"/>
    <property type="gene ID" value="OB04G12660"/>
</dbReference>
<dbReference type="GO" id="GO:0015293">
    <property type="term" value="F:symporter activity"/>
    <property type="evidence" value="ECO:0007669"/>
    <property type="project" value="UniProtKB-KW"/>
</dbReference>
<keyword evidence="3" id="KW-0592">Phosphate transport</keyword>
<dbReference type="PROSITE" id="PS50850">
    <property type="entry name" value="MFS"/>
    <property type="match status" value="1"/>
</dbReference>
<evidence type="ECO:0000256" key="10">
    <source>
        <dbReference type="SAM" id="Phobius"/>
    </source>
</evidence>
<evidence type="ECO:0000256" key="8">
    <source>
        <dbReference type="ARBA" id="ARBA00032043"/>
    </source>
</evidence>
<evidence type="ECO:0000256" key="3">
    <source>
        <dbReference type="ARBA" id="ARBA00022592"/>
    </source>
</evidence>
<evidence type="ECO:0000256" key="2">
    <source>
        <dbReference type="ARBA" id="ARBA00022448"/>
    </source>
</evidence>
<reference evidence="12" key="2">
    <citation type="submission" date="2013-04" db="UniProtKB">
        <authorList>
            <consortium name="EnsemblPlants"/>
        </authorList>
    </citation>
    <scope>IDENTIFICATION</scope>
</reference>
<evidence type="ECO:0000256" key="7">
    <source>
        <dbReference type="ARBA" id="ARBA00023136"/>
    </source>
</evidence>
<proteinExistence type="inferred from homology"/>
<dbReference type="SUPFAM" id="SSF103473">
    <property type="entry name" value="MFS general substrate transporter"/>
    <property type="match status" value="1"/>
</dbReference>
<feature type="transmembrane region" description="Helical" evidence="10">
    <location>
        <begin position="413"/>
        <end position="433"/>
    </location>
</feature>
<evidence type="ECO:0000313" key="12">
    <source>
        <dbReference type="EnsemblPlants" id="OB04G12660.1"/>
    </source>
</evidence>
<feature type="transmembrane region" description="Helical" evidence="10">
    <location>
        <begin position="374"/>
        <end position="393"/>
    </location>
</feature>
<evidence type="ECO:0000313" key="13">
    <source>
        <dbReference type="Proteomes" id="UP000006038"/>
    </source>
</evidence>
<keyword evidence="4 10" id="KW-0812">Transmembrane</keyword>
<dbReference type="FunFam" id="1.20.1250.20:FF:000175">
    <property type="entry name" value="Inorganic phosphate transporter 1-6"/>
    <property type="match status" value="1"/>
</dbReference>
<dbReference type="OMA" id="FSKHEGM"/>
<dbReference type="eggNOG" id="KOG0252">
    <property type="taxonomic scope" value="Eukaryota"/>
</dbReference>
<evidence type="ECO:0000256" key="4">
    <source>
        <dbReference type="ARBA" id="ARBA00022692"/>
    </source>
</evidence>
<dbReference type="InterPro" id="IPR020846">
    <property type="entry name" value="MFS_dom"/>
</dbReference>
<dbReference type="CDD" id="cd17364">
    <property type="entry name" value="MFS_PhT"/>
    <property type="match status" value="1"/>
</dbReference>
<feature type="transmembrane region" description="Helical" evidence="10">
    <location>
        <begin position="68"/>
        <end position="87"/>
    </location>
</feature>
<evidence type="ECO:0000256" key="6">
    <source>
        <dbReference type="ARBA" id="ARBA00022989"/>
    </source>
</evidence>
<dbReference type="Gramene" id="OB04G12660.1">
    <property type="protein sequence ID" value="OB04G12660.1"/>
    <property type="gene ID" value="OB04G12660"/>
</dbReference>
<comment type="subcellular location">
    <subcellularLocation>
        <location evidence="1">Membrane</location>
        <topology evidence="1">Multi-pass membrane protein</topology>
    </subcellularLocation>
</comment>
<reference evidence="12" key="1">
    <citation type="journal article" date="2013" name="Nat. Commun.">
        <title>Whole-genome sequencing of Oryza brachyantha reveals mechanisms underlying Oryza genome evolution.</title>
        <authorList>
            <person name="Chen J."/>
            <person name="Huang Q."/>
            <person name="Gao D."/>
            <person name="Wang J."/>
            <person name="Lang Y."/>
            <person name="Liu T."/>
            <person name="Li B."/>
            <person name="Bai Z."/>
            <person name="Luis Goicoechea J."/>
            <person name="Liang C."/>
            <person name="Chen C."/>
            <person name="Zhang W."/>
            <person name="Sun S."/>
            <person name="Liao Y."/>
            <person name="Zhang X."/>
            <person name="Yang L."/>
            <person name="Song C."/>
            <person name="Wang M."/>
            <person name="Shi J."/>
            <person name="Liu G."/>
            <person name="Liu J."/>
            <person name="Zhou H."/>
            <person name="Zhou W."/>
            <person name="Yu Q."/>
            <person name="An N."/>
            <person name="Chen Y."/>
            <person name="Cai Q."/>
            <person name="Wang B."/>
            <person name="Liu B."/>
            <person name="Min J."/>
            <person name="Huang Y."/>
            <person name="Wu H."/>
            <person name="Li Z."/>
            <person name="Zhang Y."/>
            <person name="Yin Y."/>
            <person name="Song W."/>
            <person name="Jiang J."/>
            <person name="Jackson S.A."/>
            <person name="Wing R.A."/>
            <person name="Wang J."/>
            <person name="Chen M."/>
        </authorList>
    </citation>
    <scope>NUCLEOTIDE SEQUENCE [LARGE SCALE GENOMIC DNA]</scope>
    <source>
        <strain evidence="12">cv. IRGC 101232</strain>
    </source>
</reference>
<name>J3LVU1_ORYBR</name>
<evidence type="ECO:0000256" key="5">
    <source>
        <dbReference type="ARBA" id="ARBA00022847"/>
    </source>
</evidence>
<dbReference type="Gene3D" id="1.20.1250.20">
    <property type="entry name" value="MFS general substrate transporter like domains"/>
    <property type="match status" value="2"/>
</dbReference>
<keyword evidence="2" id="KW-0813">Transport</keyword>
<feature type="transmembrane region" description="Helical" evidence="10">
    <location>
        <begin position="164"/>
        <end position="194"/>
    </location>
</feature>
<evidence type="ECO:0000259" key="11">
    <source>
        <dbReference type="PROSITE" id="PS50850"/>
    </source>
</evidence>
<feature type="domain" description="Major facilitator superfamily (MFS) profile" evidence="11">
    <location>
        <begin position="30"/>
        <end position="464"/>
    </location>
</feature>
<feature type="transmembrane region" description="Helical" evidence="10">
    <location>
        <begin position="440"/>
        <end position="459"/>
    </location>
</feature>
<dbReference type="AlphaFoldDB" id="J3LVU1"/>
<dbReference type="Pfam" id="PF00083">
    <property type="entry name" value="Sugar_tr"/>
    <property type="match status" value="1"/>
</dbReference>
<feature type="transmembrane region" description="Helical" evidence="10">
    <location>
        <begin position="313"/>
        <end position="337"/>
    </location>
</feature>
<keyword evidence="6 10" id="KW-1133">Transmembrane helix</keyword>
<protein>
    <recommendedName>
        <fullName evidence="8">H(+)/Pi cotransporter</fullName>
    </recommendedName>
</protein>
<feature type="transmembrane region" description="Helical" evidence="10">
    <location>
        <begin position="200"/>
        <end position="219"/>
    </location>
</feature>